<dbReference type="AlphaFoldDB" id="A0A8B8HUD0"/>
<keyword evidence="3" id="KW-1015">Disulfide bond</keyword>
<name>A0A8B8HUD0_VANTA</name>
<dbReference type="GO" id="GO:0004867">
    <property type="term" value="F:serine-type endopeptidase inhibitor activity"/>
    <property type="evidence" value="ECO:0007669"/>
    <property type="project" value="UniProtKB-KW"/>
</dbReference>
<feature type="signal peptide" evidence="4">
    <location>
        <begin position="1"/>
        <end position="17"/>
    </location>
</feature>
<reference evidence="7" key="1">
    <citation type="submission" date="2025-08" db="UniProtKB">
        <authorList>
            <consortium name="RefSeq"/>
        </authorList>
    </citation>
    <scope>IDENTIFICATION</scope>
    <source>
        <tissue evidence="7">Whole body</tissue>
    </source>
</reference>
<evidence type="ECO:0000259" key="5">
    <source>
        <dbReference type="PROSITE" id="PS50279"/>
    </source>
</evidence>
<dbReference type="Gene3D" id="4.10.410.10">
    <property type="entry name" value="Pancreatic trypsin inhibitor Kunitz domain"/>
    <property type="match status" value="2"/>
</dbReference>
<dbReference type="PANTHER" id="PTHR10083:SF374">
    <property type="entry name" value="BPTI_KUNITZ INHIBITOR DOMAIN-CONTAINING PROTEIN"/>
    <property type="match status" value="1"/>
</dbReference>
<dbReference type="InterPro" id="IPR036880">
    <property type="entry name" value="Kunitz_BPTI_sf"/>
</dbReference>
<dbReference type="SUPFAM" id="SSF57362">
    <property type="entry name" value="BPTI-like"/>
    <property type="match status" value="2"/>
</dbReference>
<evidence type="ECO:0000256" key="3">
    <source>
        <dbReference type="ARBA" id="ARBA00023157"/>
    </source>
</evidence>
<keyword evidence="4" id="KW-0732">Signal</keyword>
<dbReference type="InterPro" id="IPR050098">
    <property type="entry name" value="TFPI/VKTCI-like"/>
</dbReference>
<dbReference type="SMART" id="SM00131">
    <property type="entry name" value="KU"/>
    <property type="match status" value="2"/>
</dbReference>
<feature type="chain" id="PRO_5045668812" evidence="4">
    <location>
        <begin position="18"/>
        <end position="208"/>
    </location>
</feature>
<evidence type="ECO:0000313" key="7">
    <source>
        <dbReference type="RefSeq" id="XP_026488459.2"/>
    </source>
</evidence>
<dbReference type="PROSITE" id="PS50279">
    <property type="entry name" value="BPTI_KUNITZ_2"/>
    <property type="match status" value="2"/>
</dbReference>
<organism evidence="6 7">
    <name type="scientific">Vanessa tameamea</name>
    <name type="common">Kamehameha butterfly</name>
    <dbReference type="NCBI Taxonomy" id="334116"/>
    <lineage>
        <taxon>Eukaryota</taxon>
        <taxon>Metazoa</taxon>
        <taxon>Ecdysozoa</taxon>
        <taxon>Arthropoda</taxon>
        <taxon>Hexapoda</taxon>
        <taxon>Insecta</taxon>
        <taxon>Pterygota</taxon>
        <taxon>Neoptera</taxon>
        <taxon>Endopterygota</taxon>
        <taxon>Lepidoptera</taxon>
        <taxon>Glossata</taxon>
        <taxon>Ditrysia</taxon>
        <taxon>Papilionoidea</taxon>
        <taxon>Nymphalidae</taxon>
        <taxon>Nymphalinae</taxon>
        <taxon>Vanessa</taxon>
    </lineage>
</organism>
<feature type="domain" description="BPTI/Kunitz inhibitor" evidence="5">
    <location>
        <begin position="153"/>
        <end position="203"/>
    </location>
</feature>
<dbReference type="GeneID" id="113395113"/>
<dbReference type="PROSITE" id="PS00280">
    <property type="entry name" value="BPTI_KUNITZ_1"/>
    <property type="match status" value="1"/>
</dbReference>
<dbReference type="CDD" id="cd00109">
    <property type="entry name" value="Kunitz-type"/>
    <property type="match status" value="2"/>
</dbReference>
<dbReference type="InterPro" id="IPR020901">
    <property type="entry name" value="Prtase_inh_Kunz-CS"/>
</dbReference>
<evidence type="ECO:0000313" key="6">
    <source>
        <dbReference type="Proteomes" id="UP001652626"/>
    </source>
</evidence>
<feature type="domain" description="BPTI/Kunitz inhibitor" evidence="5">
    <location>
        <begin position="86"/>
        <end position="136"/>
    </location>
</feature>
<sequence>MRFLCVLISILYKIANGHDSSEVTLTTAKLQKTISPKPTTLYKRINVEIYHYEGAATLLDLVRLVDTRRKKHNKRYSYIWNWDHWCHLQPIRGYCKKSLNRFYYDAQLDQCLPFIYTGCDGNKNNFETRLECERHCKGIIYVNVKHPTQPAACFLQPDTGYCLALIPKYYYDINEKTCKKFMYGGCGGNQNKFDTMFSCMRACSVVVV</sequence>
<dbReference type="OMA" id="FETRLEC"/>
<dbReference type="RefSeq" id="XP_026488459.2">
    <property type="nucleotide sequence ID" value="XM_026632674.2"/>
</dbReference>
<evidence type="ECO:0000256" key="2">
    <source>
        <dbReference type="ARBA" id="ARBA00022900"/>
    </source>
</evidence>
<dbReference type="PANTHER" id="PTHR10083">
    <property type="entry name" value="KUNITZ-TYPE PROTEASE INHIBITOR-RELATED"/>
    <property type="match status" value="1"/>
</dbReference>
<dbReference type="Pfam" id="PF00014">
    <property type="entry name" value="Kunitz_BPTI"/>
    <property type="match status" value="2"/>
</dbReference>
<keyword evidence="2 7" id="KW-0722">Serine protease inhibitor</keyword>
<accession>A0A8B8HUD0</accession>
<dbReference type="PRINTS" id="PR00759">
    <property type="entry name" value="BASICPTASE"/>
</dbReference>
<dbReference type="Proteomes" id="UP001652626">
    <property type="component" value="Chromosome 9"/>
</dbReference>
<dbReference type="OrthoDB" id="5950222at2759"/>
<keyword evidence="1 7" id="KW-0646">Protease inhibitor</keyword>
<dbReference type="InterPro" id="IPR002223">
    <property type="entry name" value="Kunitz_BPTI"/>
</dbReference>
<evidence type="ECO:0000256" key="4">
    <source>
        <dbReference type="SAM" id="SignalP"/>
    </source>
</evidence>
<protein>
    <submittedName>
        <fullName evidence="7">Kunitz-type serine protease inhibitor A-like</fullName>
    </submittedName>
</protein>
<dbReference type="GO" id="GO:0005615">
    <property type="term" value="C:extracellular space"/>
    <property type="evidence" value="ECO:0007669"/>
    <property type="project" value="TreeGrafter"/>
</dbReference>
<keyword evidence="6" id="KW-1185">Reference proteome</keyword>
<evidence type="ECO:0000256" key="1">
    <source>
        <dbReference type="ARBA" id="ARBA00022690"/>
    </source>
</evidence>
<proteinExistence type="predicted"/>
<gene>
    <name evidence="7" type="primary">LOC113395113</name>
</gene>